<sequence length="98" mass="11176">MPRWNRCEKPDHRHLWDVTDEAALVNAIRSSTYGEGDDYRLLSGFQSYLRSYRLAIHKPAFGCAIRGPECPLPQGQIVRFCGYFSSASVGLKRPMAWV</sequence>
<name>A0ABQ4UJE2_9HYPH</name>
<evidence type="ECO:0000313" key="1">
    <source>
        <dbReference type="EMBL" id="GJE67439.1"/>
    </source>
</evidence>
<reference evidence="1" key="2">
    <citation type="submission" date="2021-08" db="EMBL/GenBank/DDBJ databases">
        <authorList>
            <person name="Tani A."/>
            <person name="Ola A."/>
            <person name="Ogura Y."/>
            <person name="Katsura K."/>
            <person name="Hayashi T."/>
        </authorList>
    </citation>
    <scope>NUCLEOTIDE SEQUENCE</scope>
    <source>
        <strain evidence="1">NBRC 15686</strain>
    </source>
</reference>
<organism evidence="1 2">
    <name type="scientific">Methylorubrum aminovorans</name>
    <dbReference type="NCBI Taxonomy" id="269069"/>
    <lineage>
        <taxon>Bacteria</taxon>
        <taxon>Pseudomonadati</taxon>
        <taxon>Pseudomonadota</taxon>
        <taxon>Alphaproteobacteria</taxon>
        <taxon>Hyphomicrobiales</taxon>
        <taxon>Methylobacteriaceae</taxon>
        <taxon>Methylorubrum</taxon>
    </lineage>
</organism>
<keyword evidence="2" id="KW-1185">Reference proteome</keyword>
<proteinExistence type="predicted"/>
<protein>
    <submittedName>
        <fullName evidence="1">Uncharacterized protein</fullName>
    </submittedName>
</protein>
<gene>
    <name evidence="1" type="ORF">LNAOJCKE_4670</name>
</gene>
<comment type="caution">
    <text evidence="1">The sequence shown here is derived from an EMBL/GenBank/DDBJ whole genome shotgun (WGS) entry which is preliminary data.</text>
</comment>
<dbReference type="Proteomes" id="UP001055039">
    <property type="component" value="Unassembled WGS sequence"/>
</dbReference>
<evidence type="ECO:0000313" key="2">
    <source>
        <dbReference type="Proteomes" id="UP001055039"/>
    </source>
</evidence>
<dbReference type="EMBL" id="BPRC01000027">
    <property type="protein sequence ID" value="GJE67439.1"/>
    <property type="molecule type" value="Genomic_DNA"/>
</dbReference>
<reference evidence="1" key="1">
    <citation type="journal article" date="2021" name="Front. Microbiol.">
        <title>Comprehensive Comparative Genomics and Phenotyping of Methylobacterium Species.</title>
        <authorList>
            <person name="Alessa O."/>
            <person name="Ogura Y."/>
            <person name="Fujitani Y."/>
            <person name="Takami H."/>
            <person name="Hayashi T."/>
            <person name="Sahin N."/>
            <person name="Tani A."/>
        </authorList>
    </citation>
    <scope>NUCLEOTIDE SEQUENCE</scope>
    <source>
        <strain evidence="1">NBRC 15686</strain>
    </source>
</reference>
<accession>A0ABQ4UJE2</accession>